<comment type="subcellular location">
    <subcellularLocation>
        <location evidence="1">Nucleus</location>
    </subcellularLocation>
</comment>
<reference evidence="10 11" key="1">
    <citation type="journal article" date="2018" name="Genome Biol. Evol.">
        <title>Multiple Roots of Fruiting Body Formation in Amoebozoa.</title>
        <authorList>
            <person name="Hillmann F."/>
            <person name="Forbes G."/>
            <person name="Novohradska S."/>
            <person name="Ferling I."/>
            <person name="Riege K."/>
            <person name="Groth M."/>
            <person name="Westermann M."/>
            <person name="Marz M."/>
            <person name="Spaller T."/>
            <person name="Winckler T."/>
            <person name="Schaap P."/>
            <person name="Glockner G."/>
        </authorList>
    </citation>
    <scope>NUCLEOTIDE SEQUENCE [LARGE SCALE GENOMIC DNA]</scope>
    <source>
        <strain evidence="10 11">Jena</strain>
    </source>
</reference>
<feature type="region of interest" description="Disordered" evidence="8">
    <location>
        <begin position="1"/>
        <end position="35"/>
    </location>
</feature>
<evidence type="ECO:0000256" key="6">
    <source>
        <dbReference type="ARBA" id="ARBA00023163"/>
    </source>
</evidence>
<accession>A0A2P6NCR4</accession>
<keyword evidence="6" id="KW-0804">Transcription</keyword>
<name>A0A2P6NCR4_9EUKA</name>
<keyword evidence="7" id="KW-0539">Nucleus</keyword>
<dbReference type="InParanoid" id="A0A2P6NCR4"/>
<evidence type="ECO:0000313" key="11">
    <source>
        <dbReference type="Proteomes" id="UP000241769"/>
    </source>
</evidence>
<evidence type="ECO:0000256" key="8">
    <source>
        <dbReference type="SAM" id="MobiDB-lite"/>
    </source>
</evidence>
<keyword evidence="11" id="KW-1185">Reference proteome</keyword>
<dbReference type="PANTHER" id="PTHR46567:SF1">
    <property type="entry name" value="MEDIATOR OF RNA POLYMERASE II TRANSCRIPTION SUBUNIT 12"/>
    <property type="match status" value="1"/>
</dbReference>
<dbReference type="SMART" id="SM01281">
    <property type="entry name" value="Med12"/>
    <property type="match status" value="1"/>
</dbReference>
<comment type="caution">
    <text evidence="10">The sequence shown here is derived from an EMBL/GenBank/DDBJ whole genome shotgun (WGS) entry which is preliminary data.</text>
</comment>
<keyword evidence="4" id="KW-0805">Transcription regulation</keyword>
<evidence type="ECO:0000256" key="4">
    <source>
        <dbReference type="ARBA" id="ARBA00023015"/>
    </source>
</evidence>
<dbReference type="PANTHER" id="PTHR46567">
    <property type="entry name" value="MEDIATOR OF RNA POLYMERASE II TRANSCRIPTION SUBUNIT 12"/>
    <property type="match status" value="1"/>
</dbReference>
<evidence type="ECO:0000313" key="10">
    <source>
        <dbReference type="EMBL" id="PRP81741.1"/>
    </source>
</evidence>
<evidence type="ECO:0000256" key="2">
    <source>
        <dbReference type="ARBA" id="ARBA00010289"/>
    </source>
</evidence>
<feature type="domain" description="Mediator complex subunit Med12" evidence="9">
    <location>
        <begin position="174"/>
        <end position="234"/>
    </location>
</feature>
<evidence type="ECO:0000256" key="3">
    <source>
        <dbReference type="ARBA" id="ARBA00022491"/>
    </source>
</evidence>
<dbReference type="GO" id="GO:0006357">
    <property type="term" value="P:regulation of transcription by RNA polymerase II"/>
    <property type="evidence" value="ECO:0007669"/>
    <property type="project" value="InterPro"/>
</dbReference>
<evidence type="ECO:0000256" key="5">
    <source>
        <dbReference type="ARBA" id="ARBA00023159"/>
    </source>
</evidence>
<evidence type="ECO:0000259" key="9">
    <source>
        <dbReference type="SMART" id="SM01281"/>
    </source>
</evidence>
<dbReference type="Pfam" id="PF12145">
    <property type="entry name" value="Med12-LCEWAV"/>
    <property type="match status" value="1"/>
</dbReference>
<dbReference type="STRING" id="1890364.A0A2P6NCR4"/>
<proteinExistence type="inferred from homology"/>
<sequence>MSQRSMSAAHRGRPPPSSQPRTPVRRPNGNAQSMEDSSADFLHNQLHNNFPASIYTPPGMRITEPEKYVLLAPTDKKKMNDRLGPPEFWPITAASGEEDLTAKAISEGFIEPVALEDESGTMRTKFVHFDLGNMKGKLLQGVKEIEWKKTSSMRREPKGIMDSAVLNGIPKKSRFPTLQPCNKEFSEKWIKGLASSEPLHKLSNKVPHGFKGDVLLRTLMRESVPIIRATWFIKIILLNNNQKLEWTNNLVQFLLQEMNGVIKHQKSYNAEDTEEGIQNYHQTMMKMRQDMEYIIKLILWNYQEGLLNNESLLSKLVDVFGECNNLEQLGLVSSMMPDYLPDLCKSHRNLARRLVTYTTEKWLQITQHMTNAVKSETVGSTLTPFVRQVCSCLQNTLRYILMDSPDHIACMDGKTLNHIFSITKPNPEDTTEPGMKLTGVYREGWEHQCRLVEESHETHHCLTEYAPIDLQLYTCIDELDQISHTGSHSLQYEDLDSQISSILSQLKPLLVPVQNEKGNTQITPTERLVSFVCEWGTNKERVKHTYRRYLCVRLLREIAKQQNGVEEGENNGVGPPVLQKYLYHYLEQVGQEREEVMQLFTQLIQEEKMFSHDQYARTLISTGALNKMRSQGADSSSHSYFLVHLPVSFHPEQSSHTLHEKNQRKAALRMAGMPDRENSAVNVIIHQLLSIVGDTSQTISYDHYQVIEQVSSLKEYERSQIVHSLIAFCHKIDLSVVHMQFVTDLLERCGKISELYEFASHRLTRGGGETETICIGILRKYRQLIQLYSEDLLLSITQVPTGWIQWTHFEVLELSAEEGIRWEHQKEGSEDSTEKEQRGTTISEVQLIIAGEISRLDVSKELSNTLQMKSSDPPEGTMSKLMDYQMNSQGSDGELIVSLIQSVMMADENLVTQFLHRYRGAVLQWNEQMIDVIFKLLERGSFTVDQLSLWAISISSSPSSFDHCGRFLNMMFEEERKRNSDYISKSTGEQQREVITWIVRWVTSQTDENSLSILNQPRVKEMLQNNTDMVHQHITSTTVTPREALLYSLDGCKKTIEDIITSASLWSVHSSHLHLLLTIGSTKMEEVTDRIAKRVMEVLGKGEVMAQEKESKTRGQDRMMEKSALYCKLFSLLSEEFRNSLIRSFISILSDPRLHTTYLMDHLQGTQSESVAEGRGKEYDTATVHFLSSLLSITPSDLRTEFILSLVSQLESVAKQTLNTPVMHQWINTRAHGSRLLLLSPVVPLIRRDPNTFGLERISSSLLSISCTLIQQGHLSSNLVVSLLEVLIGDVEGGSKNGGEALRDKLRNQMKAEEVSPAVTSRIEQSLPSLSIQHTQPNSLLPVNTLLAGRKRVIEDTLSLLEDFPDAPLSPSMFAGAVSFLIHFLFPPDVVGQIGEV</sequence>
<dbReference type="Proteomes" id="UP000241769">
    <property type="component" value="Unassembled WGS sequence"/>
</dbReference>
<organism evidence="10 11">
    <name type="scientific">Planoprotostelium fungivorum</name>
    <dbReference type="NCBI Taxonomy" id="1890364"/>
    <lineage>
        <taxon>Eukaryota</taxon>
        <taxon>Amoebozoa</taxon>
        <taxon>Evosea</taxon>
        <taxon>Variosea</taxon>
        <taxon>Cavosteliida</taxon>
        <taxon>Cavosteliaceae</taxon>
        <taxon>Planoprotostelium</taxon>
    </lineage>
</organism>
<evidence type="ECO:0000256" key="1">
    <source>
        <dbReference type="ARBA" id="ARBA00004123"/>
    </source>
</evidence>
<dbReference type="GO" id="GO:0003712">
    <property type="term" value="F:transcription coregulator activity"/>
    <property type="evidence" value="ECO:0007669"/>
    <property type="project" value="InterPro"/>
</dbReference>
<dbReference type="OrthoDB" id="20828at2759"/>
<dbReference type="Pfam" id="PF09497">
    <property type="entry name" value="Med12"/>
    <property type="match status" value="1"/>
</dbReference>
<protein>
    <recommendedName>
        <fullName evidence="9">Mediator complex subunit Med12 domain-containing protein</fullName>
    </recommendedName>
</protein>
<keyword evidence="5" id="KW-0010">Activator</keyword>
<keyword evidence="3" id="KW-0678">Repressor</keyword>
<gene>
    <name evidence="10" type="ORF">PROFUN_10841</name>
</gene>
<dbReference type="InterPro" id="IPR021990">
    <property type="entry name" value="Mediator_Med12_LCEWAV"/>
</dbReference>
<dbReference type="InterPro" id="IPR019035">
    <property type="entry name" value="Mediator_Med12"/>
</dbReference>
<evidence type="ECO:0000256" key="7">
    <source>
        <dbReference type="ARBA" id="ARBA00023242"/>
    </source>
</evidence>
<comment type="similarity">
    <text evidence="2">Belongs to the Mediator complex subunit 12 family.</text>
</comment>
<dbReference type="EMBL" id="MDYQ01000119">
    <property type="protein sequence ID" value="PRP81741.1"/>
    <property type="molecule type" value="Genomic_DNA"/>
</dbReference>
<dbReference type="GO" id="GO:0016592">
    <property type="term" value="C:mediator complex"/>
    <property type="evidence" value="ECO:0007669"/>
    <property type="project" value="InterPro"/>
</dbReference>